<keyword evidence="2" id="KW-1185">Reference proteome</keyword>
<dbReference type="Proteomes" id="UP000789702">
    <property type="component" value="Unassembled WGS sequence"/>
</dbReference>
<feature type="non-terminal residue" evidence="1">
    <location>
        <position position="222"/>
    </location>
</feature>
<sequence>MKKIIVEDEDIFKSNDFITLEKEEFLYFYINHPNNITEIDKKDFSQKVCPFYQAFDYIQLLDTYTFDEFQSSNLANESFKNLSDSSFSFLLNQFIKSTILTSNIKLPVSVGIKFESSKVKSIADTISKSTTTIEFKPTIKTFTPISSGITSTFETSKNTYHTASTSFLFSLNLQNLDNSIVSKIIDTEHTIRQNRYTGPSFGKNNLKICSESKENEKSRCSK</sequence>
<evidence type="ECO:0000313" key="2">
    <source>
        <dbReference type="Proteomes" id="UP000789702"/>
    </source>
</evidence>
<dbReference type="EMBL" id="CAJVPU010009666">
    <property type="protein sequence ID" value="CAG8597376.1"/>
    <property type="molecule type" value="Genomic_DNA"/>
</dbReference>
<proteinExistence type="predicted"/>
<protein>
    <submittedName>
        <fullName evidence="1">7870_t:CDS:1</fullName>
    </submittedName>
</protein>
<evidence type="ECO:0000313" key="1">
    <source>
        <dbReference type="EMBL" id="CAG8597376.1"/>
    </source>
</evidence>
<gene>
    <name evidence="1" type="ORF">DHETER_LOCUS7108</name>
</gene>
<comment type="caution">
    <text evidence="1">The sequence shown here is derived from an EMBL/GenBank/DDBJ whole genome shotgun (WGS) entry which is preliminary data.</text>
</comment>
<reference evidence="1" key="1">
    <citation type="submission" date="2021-06" db="EMBL/GenBank/DDBJ databases">
        <authorList>
            <person name="Kallberg Y."/>
            <person name="Tangrot J."/>
            <person name="Rosling A."/>
        </authorList>
    </citation>
    <scope>NUCLEOTIDE SEQUENCE</scope>
    <source>
        <strain evidence="1">IL203A</strain>
    </source>
</reference>
<accession>A0ACA9MMZ9</accession>
<organism evidence="1 2">
    <name type="scientific">Dentiscutata heterogama</name>
    <dbReference type="NCBI Taxonomy" id="1316150"/>
    <lineage>
        <taxon>Eukaryota</taxon>
        <taxon>Fungi</taxon>
        <taxon>Fungi incertae sedis</taxon>
        <taxon>Mucoromycota</taxon>
        <taxon>Glomeromycotina</taxon>
        <taxon>Glomeromycetes</taxon>
        <taxon>Diversisporales</taxon>
        <taxon>Gigasporaceae</taxon>
        <taxon>Dentiscutata</taxon>
    </lineage>
</organism>
<name>A0ACA9MMZ9_9GLOM</name>